<accession>A0A165XH61</accession>
<dbReference type="PANTHER" id="PTHR43130">
    <property type="entry name" value="ARAC-FAMILY TRANSCRIPTIONAL REGULATOR"/>
    <property type="match status" value="1"/>
</dbReference>
<keyword evidence="2" id="KW-1185">Reference proteome</keyword>
<dbReference type="STRING" id="33936.AZI98_10920"/>
<dbReference type="RefSeq" id="WP_063388320.1">
    <property type="nucleotide sequence ID" value="NZ_LWBR01000030.1"/>
</dbReference>
<dbReference type="SUPFAM" id="SSF52317">
    <property type="entry name" value="Class I glutamine amidotransferase-like"/>
    <property type="match status" value="1"/>
</dbReference>
<reference evidence="1 2" key="1">
    <citation type="submission" date="2016-04" db="EMBL/GenBank/DDBJ databases">
        <title>Draft genome sequence of Aeribacillus pallidus 8m3 from petroleum reservoir.</title>
        <authorList>
            <person name="Poltaraus A.B."/>
            <person name="Nazina T.N."/>
            <person name="Tourova T.P."/>
            <person name="Malakho S.M."/>
            <person name="Korshunova A.V."/>
            <person name="Sokolova D.S."/>
        </authorList>
    </citation>
    <scope>NUCLEOTIDE SEQUENCE [LARGE SCALE GENOMIC DNA]</scope>
    <source>
        <strain evidence="1 2">8m3</strain>
    </source>
</reference>
<dbReference type="Proteomes" id="UP000076476">
    <property type="component" value="Unassembled WGS sequence"/>
</dbReference>
<dbReference type="OrthoDB" id="6382410at2"/>
<dbReference type="InterPro" id="IPR029062">
    <property type="entry name" value="Class_I_gatase-like"/>
</dbReference>
<proteinExistence type="predicted"/>
<evidence type="ECO:0008006" key="3">
    <source>
        <dbReference type="Google" id="ProtNLM"/>
    </source>
</evidence>
<name>A0A165XH61_9BACI</name>
<dbReference type="EMBL" id="LWBR01000030">
    <property type="protein sequence ID" value="KZN96024.1"/>
    <property type="molecule type" value="Genomic_DNA"/>
</dbReference>
<sequence length="66" mass="7126">MDIEVVQNVRFVDEGNILTSAGVSAGIDMSLYIVAKLLGETVARTTAATEEYPYWSENIGGAGRKF</sequence>
<dbReference type="PANTHER" id="PTHR43130:SF14">
    <property type="entry name" value="DJ-1_PFPI DOMAIN-CONTAINING PROTEIN"/>
    <property type="match status" value="1"/>
</dbReference>
<evidence type="ECO:0000313" key="2">
    <source>
        <dbReference type="Proteomes" id="UP000076476"/>
    </source>
</evidence>
<dbReference type="AlphaFoldDB" id="A0A165XH61"/>
<dbReference type="Gene3D" id="3.40.50.880">
    <property type="match status" value="1"/>
</dbReference>
<gene>
    <name evidence="1" type="ORF">AZI98_10920</name>
</gene>
<dbReference type="InterPro" id="IPR052158">
    <property type="entry name" value="INH-QAR"/>
</dbReference>
<organism evidence="1 2">
    <name type="scientific">Aeribacillus pallidus</name>
    <dbReference type="NCBI Taxonomy" id="33936"/>
    <lineage>
        <taxon>Bacteria</taxon>
        <taxon>Bacillati</taxon>
        <taxon>Bacillota</taxon>
        <taxon>Bacilli</taxon>
        <taxon>Bacillales</taxon>
        <taxon>Bacillaceae</taxon>
        <taxon>Aeribacillus</taxon>
    </lineage>
</organism>
<protein>
    <recommendedName>
        <fullName evidence="3">DJ-1/PfpI domain-containing protein</fullName>
    </recommendedName>
</protein>
<comment type="caution">
    <text evidence="1">The sequence shown here is derived from an EMBL/GenBank/DDBJ whole genome shotgun (WGS) entry which is preliminary data.</text>
</comment>
<evidence type="ECO:0000313" key="1">
    <source>
        <dbReference type="EMBL" id="KZN96024.1"/>
    </source>
</evidence>
<dbReference type="GO" id="GO:0006355">
    <property type="term" value="P:regulation of DNA-templated transcription"/>
    <property type="evidence" value="ECO:0007669"/>
    <property type="project" value="TreeGrafter"/>
</dbReference>